<feature type="chain" id="PRO_5009990927" description="Probable endolytic peptidoglycan transglycosylase RlpA" evidence="6">
    <location>
        <begin position="21"/>
        <end position="144"/>
    </location>
</feature>
<comment type="subcellular location">
    <subcellularLocation>
        <location evidence="3">Cell membrane</location>
        <topology evidence="3">Lipid-anchor</topology>
    </subcellularLocation>
</comment>
<gene>
    <name evidence="3" type="primary">rlpA</name>
    <name evidence="8" type="ordered locus">A2cp1_4116</name>
</gene>
<dbReference type="PANTHER" id="PTHR34183">
    <property type="entry name" value="ENDOLYTIC PEPTIDOGLYCAN TRANSGLYCOSYLASE RLPA"/>
    <property type="match status" value="1"/>
</dbReference>
<organism evidence="8 9">
    <name type="scientific">Anaeromyxobacter dehalogenans (strain ATCC BAA-258 / DSM 21875 / 2CP-1)</name>
    <dbReference type="NCBI Taxonomy" id="455488"/>
    <lineage>
        <taxon>Bacteria</taxon>
        <taxon>Pseudomonadati</taxon>
        <taxon>Myxococcota</taxon>
        <taxon>Myxococcia</taxon>
        <taxon>Myxococcales</taxon>
        <taxon>Cystobacterineae</taxon>
        <taxon>Anaeromyxobacteraceae</taxon>
        <taxon>Anaeromyxobacter</taxon>
    </lineage>
</organism>
<dbReference type="RefSeq" id="WP_015935153.1">
    <property type="nucleotide sequence ID" value="NC_011891.1"/>
</dbReference>
<comment type="similarity">
    <text evidence="3 4">Belongs to the RlpA family.</text>
</comment>
<evidence type="ECO:0000313" key="9">
    <source>
        <dbReference type="Proteomes" id="UP000007089"/>
    </source>
</evidence>
<keyword evidence="6" id="KW-0732">Signal</keyword>
<evidence type="ECO:0000259" key="7">
    <source>
        <dbReference type="Pfam" id="PF03330"/>
    </source>
</evidence>
<dbReference type="PANTHER" id="PTHR34183:SF1">
    <property type="entry name" value="ENDOLYTIC PEPTIDOGLYCAN TRANSGLYCOSYLASE RLPA"/>
    <property type="match status" value="1"/>
</dbReference>
<dbReference type="Gene3D" id="2.40.40.10">
    <property type="entry name" value="RlpA-like domain"/>
    <property type="match status" value="1"/>
</dbReference>
<dbReference type="GO" id="GO:0071555">
    <property type="term" value="P:cell wall organization"/>
    <property type="evidence" value="ECO:0007669"/>
    <property type="project" value="UniProtKB-KW"/>
</dbReference>
<evidence type="ECO:0000313" key="8">
    <source>
        <dbReference type="EMBL" id="ACL67434.1"/>
    </source>
</evidence>
<dbReference type="Proteomes" id="UP000007089">
    <property type="component" value="Chromosome"/>
</dbReference>
<dbReference type="AlphaFoldDB" id="B8J9P6"/>
<evidence type="ECO:0000256" key="5">
    <source>
        <dbReference type="SAM" id="MobiDB-lite"/>
    </source>
</evidence>
<dbReference type="InterPro" id="IPR012997">
    <property type="entry name" value="RplA"/>
</dbReference>
<dbReference type="HOGENOM" id="CLU_042923_7_1_7"/>
<dbReference type="KEGG" id="acp:A2cp1_4116"/>
<evidence type="ECO:0000256" key="3">
    <source>
        <dbReference type="HAMAP-Rule" id="MF_02071"/>
    </source>
</evidence>
<dbReference type="EC" id="4.2.2.-" evidence="3"/>
<accession>B8J9P6</accession>
<dbReference type="EMBL" id="CP001359">
    <property type="protein sequence ID" value="ACL67434.1"/>
    <property type="molecule type" value="Genomic_DNA"/>
</dbReference>
<feature type="region of interest" description="Disordered" evidence="5">
    <location>
        <begin position="25"/>
        <end position="68"/>
    </location>
</feature>
<keyword evidence="9" id="KW-1185">Reference proteome</keyword>
<dbReference type="PROSITE" id="PS51257">
    <property type="entry name" value="PROKAR_LIPOPROTEIN"/>
    <property type="match status" value="1"/>
</dbReference>
<evidence type="ECO:0000256" key="6">
    <source>
        <dbReference type="SAM" id="SignalP"/>
    </source>
</evidence>
<feature type="signal peptide" evidence="6">
    <location>
        <begin position="1"/>
        <end position="20"/>
    </location>
</feature>
<name>B8J9P6_ANAD2</name>
<dbReference type="GO" id="GO:0008932">
    <property type="term" value="F:lytic endotransglycosylase activity"/>
    <property type="evidence" value="ECO:0007669"/>
    <property type="project" value="UniProtKB-UniRule"/>
</dbReference>
<keyword evidence="1 3" id="KW-0456">Lyase</keyword>
<dbReference type="GO" id="GO:0000270">
    <property type="term" value="P:peptidoglycan metabolic process"/>
    <property type="evidence" value="ECO:0007669"/>
    <property type="project" value="UniProtKB-UniRule"/>
</dbReference>
<evidence type="ECO:0000256" key="1">
    <source>
        <dbReference type="ARBA" id="ARBA00023239"/>
    </source>
</evidence>
<dbReference type="SUPFAM" id="SSF50685">
    <property type="entry name" value="Barwin-like endoglucanases"/>
    <property type="match status" value="1"/>
</dbReference>
<dbReference type="InterPro" id="IPR036908">
    <property type="entry name" value="RlpA-like_sf"/>
</dbReference>
<reference evidence="8" key="1">
    <citation type="submission" date="2009-01" db="EMBL/GenBank/DDBJ databases">
        <title>Complete sequence of Anaeromyxobacter dehalogenans 2CP-1.</title>
        <authorList>
            <consortium name="US DOE Joint Genome Institute"/>
            <person name="Lucas S."/>
            <person name="Copeland A."/>
            <person name="Lapidus A."/>
            <person name="Glavina del Rio T."/>
            <person name="Dalin E."/>
            <person name="Tice H."/>
            <person name="Bruce D."/>
            <person name="Goodwin L."/>
            <person name="Pitluck S."/>
            <person name="Saunders E."/>
            <person name="Brettin T."/>
            <person name="Detter J.C."/>
            <person name="Han C."/>
            <person name="Larimer F."/>
            <person name="Land M."/>
            <person name="Hauser L."/>
            <person name="Kyrpides N."/>
            <person name="Ovchinnikova G."/>
            <person name="Beliaev A.S."/>
            <person name="Richardson P."/>
        </authorList>
    </citation>
    <scope>NUCLEOTIDE SEQUENCE</scope>
    <source>
        <strain evidence="8">2CP-1</strain>
    </source>
</reference>
<feature type="compositionally biased region" description="Low complexity" evidence="5">
    <location>
        <begin position="36"/>
        <end position="48"/>
    </location>
</feature>
<dbReference type="InterPro" id="IPR034718">
    <property type="entry name" value="RlpA"/>
</dbReference>
<keyword evidence="3" id="KW-0472">Membrane</keyword>
<dbReference type="Pfam" id="PF03330">
    <property type="entry name" value="DPBB_1"/>
    <property type="match status" value="1"/>
</dbReference>
<sequence length="144" mass="14823">MSGRALRAAAVALCAAAACAHGPAREAGGGPGGGEPARAAEAPARPGEQVGLASYYGKRHHGRRTASGSRFDMHAMTCAHRTAPFGTRLKVTSLESGKSVVVKVTDRGPFAGGRVVDLSYAAARKLGMVEDGVVRVRIEPVEDD</sequence>
<dbReference type="HAMAP" id="MF_02071">
    <property type="entry name" value="RlpA"/>
    <property type="match status" value="1"/>
</dbReference>
<keyword evidence="2 3" id="KW-0961">Cell wall biogenesis/degradation</keyword>
<evidence type="ECO:0000256" key="4">
    <source>
        <dbReference type="RuleBase" id="RU003495"/>
    </source>
</evidence>
<dbReference type="GO" id="GO:0005886">
    <property type="term" value="C:plasma membrane"/>
    <property type="evidence" value="ECO:0007669"/>
    <property type="project" value="UniProtKB-SubCell"/>
</dbReference>
<dbReference type="InterPro" id="IPR009009">
    <property type="entry name" value="RlpA-like_DPBB"/>
</dbReference>
<keyword evidence="3" id="KW-1003">Cell membrane</keyword>
<proteinExistence type="inferred from homology"/>
<evidence type="ECO:0000256" key="2">
    <source>
        <dbReference type="ARBA" id="ARBA00023316"/>
    </source>
</evidence>
<comment type="function">
    <text evidence="3">Lytic transglycosylase with a strong preference for naked glycan strands that lack stem peptides.</text>
</comment>
<dbReference type="CDD" id="cd22268">
    <property type="entry name" value="DPBB_RlpA-like"/>
    <property type="match status" value="1"/>
</dbReference>
<keyword evidence="3 8" id="KW-0449">Lipoprotein</keyword>
<protein>
    <recommendedName>
        <fullName evidence="3">Probable endolytic peptidoglycan transglycosylase RlpA</fullName>
        <ecNumber evidence="3">4.2.2.-</ecNumber>
    </recommendedName>
</protein>
<dbReference type="NCBIfam" id="TIGR00413">
    <property type="entry name" value="rlpA"/>
    <property type="match status" value="1"/>
</dbReference>
<feature type="domain" description="RlpA-like protein double-psi beta-barrel" evidence="7">
    <location>
        <begin position="49"/>
        <end position="138"/>
    </location>
</feature>
<keyword evidence="3" id="KW-0564">Palmitate</keyword>